<gene>
    <name evidence="2" type="ORF">SAMN06295960_3043</name>
</gene>
<reference evidence="2 3" key="1">
    <citation type="submission" date="2017-04" db="EMBL/GenBank/DDBJ databases">
        <authorList>
            <person name="Afonso C.L."/>
            <person name="Miller P.J."/>
            <person name="Scott M.A."/>
            <person name="Spackman E."/>
            <person name="Goraichik I."/>
            <person name="Dimitrov K.M."/>
            <person name="Suarez D.L."/>
            <person name="Swayne D.E."/>
        </authorList>
    </citation>
    <scope>NUCLEOTIDE SEQUENCE [LARGE SCALE GENOMIC DNA]</scope>
    <source>
        <strain evidence="2 3">11</strain>
    </source>
</reference>
<sequence>MSFFDKMKSGLHQVKGKAQHTVEITKLYTQIQVKKKDLQQHFAKLGETVYQSSGMGKQKAESVDDHQDQMVKLCREIAHMEEEIEELEQEMHRLKGDKQCRCGSYVPQEALFCSRCGHKFAAAYGQGDAIIIDPIRDRPNDDRQGPGPT</sequence>
<organism evidence="2 3">
    <name type="scientific">Paenibacillus aquistagni</name>
    <dbReference type="NCBI Taxonomy" id="1852522"/>
    <lineage>
        <taxon>Bacteria</taxon>
        <taxon>Bacillati</taxon>
        <taxon>Bacillota</taxon>
        <taxon>Bacilli</taxon>
        <taxon>Bacillales</taxon>
        <taxon>Paenibacillaceae</taxon>
        <taxon>Paenibacillus</taxon>
    </lineage>
</organism>
<evidence type="ECO:0000313" key="2">
    <source>
        <dbReference type="EMBL" id="SMG49445.1"/>
    </source>
</evidence>
<dbReference type="OrthoDB" id="2066200at2"/>
<dbReference type="RefSeq" id="WP_085495425.1">
    <property type="nucleotide sequence ID" value="NZ_FXAZ01000004.1"/>
</dbReference>
<evidence type="ECO:0000313" key="3">
    <source>
        <dbReference type="Proteomes" id="UP000193834"/>
    </source>
</evidence>
<evidence type="ECO:0000256" key="1">
    <source>
        <dbReference type="SAM" id="Coils"/>
    </source>
</evidence>
<dbReference type="Proteomes" id="UP000193834">
    <property type="component" value="Unassembled WGS sequence"/>
</dbReference>
<dbReference type="AlphaFoldDB" id="A0A1X7L6U8"/>
<dbReference type="STRING" id="1852522.SAMN06295960_3043"/>
<accession>A0A1X7L6U8</accession>
<keyword evidence="3" id="KW-1185">Reference proteome</keyword>
<evidence type="ECO:0008006" key="4">
    <source>
        <dbReference type="Google" id="ProtNLM"/>
    </source>
</evidence>
<keyword evidence="1" id="KW-0175">Coiled coil</keyword>
<protein>
    <recommendedName>
        <fullName evidence="4">Zinc-ribbon domain-containing protein</fullName>
    </recommendedName>
</protein>
<proteinExistence type="predicted"/>
<dbReference type="EMBL" id="FXAZ01000004">
    <property type="protein sequence ID" value="SMG49445.1"/>
    <property type="molecule type" value="Genomic_DNA"/>
</dbReference>
<feature type="coiled-coil region" evidence="1">
    <location>
        <begin position="63"/>
        <end position="97"/>
    </location>
</feature>
<name>A0A1X7L6U8_9BACL</name>